<gene>
    <name evidence="6" type="ORF">UFOPK3522_00411</name>
</gene>
<dbReference type="PANTHER" id="PTHR10938">
    <property type="entry name" value="TRANSLATION INITIATION FACTOR IF-3"/>
    <property type="match status" value="1"/>
</dbReference>
<dbReference type="Gene3D" id="3.30.110.10">
    <property type="entry name" value="Translation initiation factor 3 (IF-3), C-terminal domain"/>
    <property type="match status" value="1"/>
</dbReference>
<dbReference type="GO" id="GO:0005829">
    <property type="term" value="C:cytosol"/>
    <property type="evidence" value="ECO:0007669"/>
    <property type="project" value="TreeGrafter"/>
</dbReference>
<dbReference type="SUPFAM" id="SSF54364">
    <property type="entry name" value="Translation initiation factor IF3, N-terminal domain"/>
    <property type="match status" value="1"/>
</dbReference>
<dbReference type="Pfam" id="PF00707">
    <property type="entry name" value="IF3_C"/>
    <property type="match status" value="1"/>
</dbReference>
<dbReference type="GO" id="GO:0032790">
    <property type="term" value="P:ribosome disassembly"/>
    <property type="evidence" value="ECO:0007669"/>
    <property type="project" value="TreeGrafter"/>
</dbReference>
<dbReference type="PROSITE" id="PS00938">
    <property type="entry name" value="IF3"/>
    <property type="match status" value="1"/>
</dbReference>
<dbReference type="GO" id="GO:0043022">
    <property type="term" value="F:ribosome binding"/>
    <property type="evidence" value="ECO:0007669"/>
    <property type="project" value="TreeGrafter"/>
</dbReference>
<feature type="domain" description="Translation initiation factor 3 C-terminal" evidence="4">
    <location>
        <begin position="85"/>
        <end position="169"/>
    </location>
</feature>
<proteinExistence type="inferred from homology"/>
<comment type="similarity">
    <text evidence="1">Belongs to the IF-3 family.</text>
</comment>
<evidence type="ECO:0000313" key="6">
    <source>
        <dbReference type="EMBL" id="CAB4338860.1"/>
    </source>
</evidence>
<keyword evidence="3" id="KW-0648">Protein biosynthesis</keyword>
<dbReference type="InterPro" id="IPR036788">
    <property type="entry name" value="T_IF-3_C_sf"/>
</dbReference>
<dbReference type="InterPro" id="IPR019815">
    <property type="entry name" value="Translation_initiation_fac_3_C"/>
</dbReference>
<dbReference type="GO" id="GO:0016020">
    <property type="term" value="C:membrane"/>
    <property type="evidence" value="ECO:0007669"/>
    <property type="project" value="TreeGrafter"/>
</dbReference>
<evidence type="ECO:0000259" key="4">
    <source>
        <dbReference type="Pfam" id="PF00707"/>
    </source>
</evidence>
<protein>
    <submittedName>
        <fullName evidence="6">Unannotated protein</fullName>
    </submittedName>
</protein>
<evidence type="ECO:0000256" key="1">
    <source>
        <dbReference type="ARBA" id="ARBA00005439"/>
    </source>
</evidence>
<feature type="domain" description="Translation initiation factor 3 N-terminal" evidence="5">
    <location>
        <begin position="9"/>
        <end position="78"/>
    </location>
</feature>
<dbReference type="EMBL" id="CAESAO010000021">
    <property type="protein sequence ID" value="CAB4338860.1"/>
    <property type="molecule type" value="Genomic_DNA"/>
</dbReference>
<dbReference type="Gene3D" id="3.10.20.80">
    <property type="entry name" value="Translation initiation factor 3 (IF-3), N-terminal domain"/>
    <property type="match status" value="1"/>
</dbReference>
<dbReference type="InterPro" id="IPR019814">
    <property type="entry name" value="Translation_initiation_fac_3_N"/>
</dbReference>
<organism evidence="6">
    <name type="scientific">freshwater metagenome</name>
    <dbReference type="NCBI Taxonomy" id="449393"/>
    <lineage>
        <taxon>unclassified sequences</taxon>
        <taxon>metagenomes</taxon>
        <taxon>ecological metagenomes</taxon>
    </lineage>
</organism>
<keyword evidence="2" id="KW-0396">Initiation factor</keyword>
<dbReference type="GO" id="GO:0003743">
    <property type="term" value="F:translation initiation factor activity"/>
    <property type="evidence" value="ECO:0007669"/>
    <property type="project" value="UniProtKB-KW"/>
</dbReference>
<dbReference type="FunFam" id="3.10.20.80:FF:000001">
    <property type="entry name" value="Translation initiation factor IF-3"/>
    <property type="match status" value="1"/>
</dbReference>
<evidence type="ECO:0000256" key="2">
    <source>
        <dbReference type="ARBA" id="ARBA00022540"/>
    </source>
</evidence>
<dbReference type="InterPro" id="IPR001288">
    <property type="entry name" value="Translation_initiation_fac_3"/>
</dbReference>
<dbReference type="SUPFAM" id="SSF55200">
    <property type="entry name" value="Translation initiation factor IF3, C-terminal domain"/>
    <property type="match status" value="1"/>
</dbReference>
<dbReference type="Pfam" id="PF05198">
    <property type="entry name" value="IF3_N"/>
    <property type="match status" value="1"/>
</dbReference>
<sequence length="267" mass="29099">MPDRDTTRINEKIRVAEVRVIDDEGGQVGILKIEDALKLAVEKGLDLVEVAPEASPPVCRILDYSKYKYELAQKAKAAKKGQKQITIREIKFRPKIAEHDYATKKGHVTRFLMHKDKVKVTIMFRGREVTHPELGRAILARLTRELEPVGTVEQRPNLDGRNMTMVLGPSKEVISGEITEFEPLDFSAEIAAAQAEADAEAFARSIAASAPPPRPAAVAPPAEIVEEVAIEGDGSVEPEVAEAVVDEVVEVVAEVVPEAPAETPEAS</sequence>
<dbReference type="FunFam" id="3.30.110.10:FF:000001">
    <property type="entry name" value="Translation initiation factor IF-3"/>
    <property type="match status" value="1"/>
</dbReference>
<dbReference type="HAMAP" id="MF_00080">
    <property type="entry name" value="IF_3"/>
    <property type="match status" value="1"/>
</dbReference>
<reference evidence="6" key="1">
    <citation type="submission" date="2020-05" db="EMBL/GenBank/DDBJ databases">
        <authorList>
            <person name="Chiriac C."/>
            <person name="Salcher M."/>
            <person name="Ghai R."/>
            <person name="Kavagutti S V."/>
        </authorList>
    </citation>
    <scope>NUCLEOTIDE SEQUENCE</scope>
</reference>
<name>A0A6J5ZES2_9ZZZZ</name>
<dbReference type="InterPro" id="IPR036787">
    <property type="entry name" value="T_IF-3_N_sf"/>
</dbReference>
<accession>A0A6J5ZES2</accession>
<dbReference type="InterPro" id="IPR019813">
    <property type="entry name" value="Translation_initiation_fac3_CS"/>
</dbReference>
<evidence type="ECO:0000259" key="5">
    <source>
        <dbReference type="Pfam" id="PF05198"/>
    </source>
</evidence>
<dbReference type="PANTHER" id="PTHR10938:SF0">
    <property type="entry name" value="TRANSLATION INITIATION FACTOR IF-3, MITOCHONDRIAL"/>
    <property type="match status" value="1"/>
</dbReference>
<dbReference type="AlphaFoldDB" id="A0A6J5ZES2"/>
<evidence type="ECO:0000256" key="3">
    <source>
        <dbReference type="ARBA" id="ARBA00022917"/>
    </source>
</evidence>
<dbReference type="NCBIfam" id="TIGR00168">
    <property type="entry name" value="infC"/>
    <property type="match status" value="1"/>
</dbReference>